<dbReference type="eggNOG" id="ENOG502T6C0">
    <property type="taxonomic scope" value="Eukaryota"/>
</dbReference>
<dbReference type="EMBL" id="CH476616">
    <property type="protein sequence ID" value="EEP79378.1"/>
    <property type="molecule type" value="Genomic_DNA"/>
</dbReference>
<accession>C4JN16</accession>
<dbReference type="PANTHER" id="PTHR31896">
    <property type="entry name" value="FAMILY REGULATORY PROTEIN, PUTATIVE (AFU_ORTHOLOGUE AFUA_3G14730)-RELATED"/>
    <property type="match status" value="1"/>
</dbReference>
<dbReference type="AlphaFoldDB" id="C4JN16"/>
<dbReference type="InParanoid" id="C4JN16"/>
<evidence type="ECO:0000313" key="3">
    <source>
        <dbReference type="EMBL" id="EEP79378.1"/>
    </source>
</evidence>
<dbReference type="Proteomes" id="UP000002058">
    <property type="component" value="Unassembled WGS sequence"/>
</dbReference>
<dbReference type="OMA" id="HANNWAN"/>
<evidence type="ECO:0000256" key="2">
    <source>
        <dbReference type="ARBA" id="ARBA00023315"/>
    </source>
</evidence>
<sequence length="321" mass="35799">MVIDGTGTGTLIELLAECARPRPEHDRILTFTTDWECEAASRAILATIGQERSNVQSPPAAQSAASTGHDEVHDAFLVDYNFRLSAEKIQWLHQLAQSQQIETAQPGQPSKLVSDDDVVTAVFWVCLRRIRSRPGLDGTPTCTLNRFINVRHRLSPPLPAHYLGNCFLMLDESCSTDGLDQPEQHTKEGFAREIASAACILRAGLNKVDDQYVRKHLAQFSHANNWANTTIHEPDVVVTSIRRLQAYQDFGPVLGKVADFEILPYMNPNGVCTIKPDRGVNKSWEVGVTLEKEAMDELRKDPMFGWLVELGSPLQIFRPAQ</sequence>
<evidence type="ECO:0000256" key="1">
    <source>
        <dbReference type="ARBA" id="ARBA00022679"/>
    </source>
</evidence>
<dbReference type="RefSeq" id="XP_002544707.1">
    <property type="nucleotide sequence ID" value="XM_002544661.1"/>
</dbReference>
<name>C4JN16_UNCRE</name>
<proteinExistence type="predicted"/>
<dbReference type="InterPro" id="IPR023213">
    <property type="entry name" value="CAT-like_dom_sf"/>
</dbReference>
<dbReference type="PANTHER" id="PTHR31896:SF64">
    <property type="entry name" value="TRICHOTHECENE 3-O-ACETYLTRANSFERASE"/>
    <property type="match status" value="1"/>
</dbReference>
<reference evidence="4" key="1">
    <citation type="journal article" date="2009" name="Genome Res.">
        <title>Comparative genomic analyses of the human fungal pathogens Coccidioides and their relatives.</title>
        <authorList>
            <person name="Sharpton T.J."/>
            <person name="Stajich J.E."/>
            <person name="Rounsley S.D."/>
            <person name="Gardner M.J."/>
            <person name="Wortman J.R."/>
            <person name="Jordar V.S."/>
            <person name="Maiti R."/>
            <person name="Kodira C.D."/>
            <person name="Neafsey D.E."/>
            <person name="Zeng Q."/>
            <person name="Hung C.-Y."/>
            <person name="McMahan C."/>
            <person name="Muszewska A."/>
            <person name="Grynberg M."/>
            <person name="Mandel M.A."/>
            <person name="Kellner E.M."/>
            <person name="Barker B.M."/>
            <person name="Galgiani J.N."/>
            <person name="Orbach M.J."/>
            <person name="Kirkland T.N."/>
            <person name="Cole G.T."/>
            <person name="Henn M.R."/>
            <person name="Birren B.W."/>
            <person name="Taylor J.W."/>
        </authorList>
    </citation>
    <scope>NUCLEOTIDE SEQUENCE [LARGE SCALE GENOMIC DNA]</scope>
    <source>
        <strain evidence="4">UAMH 1704</strain>
    </source>
</reference>
<dbReference type="KEGG" id="ure:UREG_04224"/>
<dbReference type="VEuPathDB" id="FungiDB:UREG_04224"/>
<evidence type="ECO:0000313" key="4">
    <source>
        <dbReference type="Proteomes" id="UP000002058"/>
    </source>
</evidence>
<keyword evidence="1" id="KW-0808">Transferase</keyword>
<dbReference type="GeneID" id="8437237"/>
<dbReference type="Pfam" id="PF02458">
    <property type="entry name" value="Transferase"/>
    <property type="match status" value="1"/>
</dbReference>
<dbReference type="HOGENOM" id="CLU_866529_0_0_1"/>
<dbReference type="OrthoDB" id="1862401at2759"/>
<organism evidence="3 4">
    <name type="scientific">Uncinocarpus reesii (strain UAMH 1704)</name>
    <dbReference type="NCBI Taxonomy" id="336963"/>
    <lineage>
        <taxon>Eukaryota</taxon>
        <taxon>Fungi</taxon>
        <taxon>Dikarya</taxon>
        <taxon>Ascomycota</taxon>
        <taxon>Pezizomycotina</taxon>
        <taxon>Eurotiomycetes</taxon>
        <taxon>Eurotiomycetidae</taxon>
        <taxon>Onygenales</taxon>
        <taxon>Onygenaceae</taxon>
        <taxon>Uncinocarpus</taxon>
    </lineage>
</organism>
<dbReference type="GO" id="GO:0016746">
    <property type="term" value="F:acyltransferase activity"/>
    <property type="evidence" value="ECO:0007669"/>
    <property type="project" value="UniProtKB-KW"/>
</dbReference>
<dbReference type="Gene3D" id="3.30.559.10">
    <property type="entry name" value="Chloramphenicol acetyltransferase-like domain"/>
    <property type="match status" value="1"/>
</dbReference>
<protein>
    <submittedName>
        <fullName evidence="3">Uncharacterized protein</fullName>
    </submittedName>
</protein>
<keyword evidence="4" id="KW-1185">Reference proteome</keyword>
<keyword evidence="2" id="KW-0012">Acyltransferase</keyword>
<dbReference type="InterPro" id="IPR051283">
    <property type="entry name" value="Sec_Metabolite_Acyltrans"/>
</dbReference>
<gene>
    <name evidence="3" type="ORF">UREG_04224</name>
</gene>